<gene>
    <name evidence="2" type="ORF">ACJMK2_025167</name>
</gene>
<keyword evidence="3" id="KW-1185">Reference proteome</keyword>
<dbReference type="AlphaFoldDB" id="A0ABD3XFP3"/>
<feature type="chain" id="PRO_5044810091" evidence="1">
    <location>
        <begin position="25"/>
        <end position="282"/>
    </location>
</feature>
<keyword evidence="1" id="KW-0732">Signal</keyword>
<reference evidence="2 3" key="1">
    <citation type="submission" date="2024-11" db="EMBL/GenBank/DDBJ databases">
        <title>Chromosome-level genome assembly of the freshwater bivalve Anodonta woodiana.</title>
        <authorList>
            <person name="Chen X."/>
        </authorList>
    </citation>
    <scope>NUCLEOTIDE SEQUENCE [LARGE SCALE GENOMIC DNA]</scope>
    <source>
        <strain evidence="2">MN2024</strain>
        <tissue evidence="2">Gills</tissue>
    </source>
</reference>
<organism evidence="2 3">
    <name type="scientific">Sinanodonta woodiana</name>
    <name type="common">Chinese pond mussel</name>
    <name type="synonym">Anodonta woodiana</name>
    <dbReference type="NCBI Taxonomy" id="1069815"/>
    <lineage>
        <taxon>Eukaryota</taxon>
        <taxon>Metazoa</taxon>
        <taxon>Spiralia</taxon>
        <taxon>Lophotrochozoa</taxon>
        <taxon>Mollusca</taxon>
        <taxon>Bivalvia</taxon>
        <taxon>Autobranchia</taxon>
        <taxon>Heteroconchia</taxon>
        <taxon>Palaeoheterodonta</taxon>
        <taxon>Unionida</taxon>
        <taxon>Unionoidea</taxon>
        <taxon>Unionidae</taxon>
        <taxon>Unioninae</taxon>
        <taxon>Sinanodonta</taxon>
    </lineage>
</organism>
<evidence type="ECO:0000313" key="3">
    <source>
        <dbReference type="Proteomes" id="UP001634394"/>
    </source>
</evidence>
<proteinExistence type="predicted"/>
<name>A0ABD3XFP3_SINWO</name>
<feature type="signal peptide" evidence="1">
    <location>
        <begin position="1"/>
        <end position="24"/>
    </location>
</feature>
<dbReference type="Proteomes" id="UP001634394">
    <property type="component" value="Unassembled WGS sequence"/>
</dbReference>
<evidence type="ECO:0000313" key="2">
    <source>
        <dbReference type="EMBL" id="KAL3885069.1"/>
    </source>
</evidence>
<dbReference type="EMBL" id="JBJQND010000002">
    <property type="protein sequence ID" value="KAL3885069.1"/>
    <property type="molecule type" value="Genomic_DNA"/>
</dbReference>
<accession>A0ABD3XFP3</accession>
<evidence type="ECO:0000256" key="1">
    <source>
        <dbReference type="SAM" id="SignalP"/>
    </source>
</evidence>
<comment type="caution">
    <text evidence="2">The sequence shown here is derived from an EMBL/GenBank/DDBJ whole genome shotgun (WGS) entry which is preliminary data.</text>
</comment>
<protein>
    <submittedName>
        <fullName evidence="2">Uncharacterized protein</fullName>
    </submittedName>
</protein>
<sequence>MFVNFVKFGYVILVGLLKVYLGQALDQETGSDVTLVIELVNHPLSCNGINIIFQQLQCISSSNTLYNGERLMKFTNNGVQCLSIIDADYETRIFNVSIKFPKYVTFCLRNVSLYDSGCYKAMDEEWYFRNENRSVNFEERKLLVGDTILKTCTLKQMELEFDLPLSVFNEMVAVVFYSGISWSEYIISICNQEAGTCVTPPGETIPRFQTIINGSRITVTLTSVQMEDEGIYALIGSASRTTYQSAVLNVIGAFIEQQDISELIRLHIDNTMAIQQIIHVCR</sequence>